<dbReference type="Gene3D" id="3.40.50.2300">
    <property type="match status" value="1"/>
</dbReference>
<dbReference type="InterPro" id="IPR000160">
    <property type="entry name" value="GGDEF_dom"/>
</dbReference>
<dbReference type="Gene3D" id="3.20.20.450">
    <property type="entry name" value="EAL domain"/>
    <property type="match status" value="1"/>
</dbReference>
<dbReference type="AlphaFoldDB" id="A0A1Y0I8I0"/>
<dbReference type="InterPro" id="IPR052155">
    <property type="entry name" value="Biofilm_reg_signaling"/>
</dbReference>
<dbReference type="FunFam" id="3.20.20.450:FF:000001">
    <property type="entry name" value="Cyclic di-GMP phosphodiesterase yahA"/>
    <property type="match status" value="1"/>
</dbReference>
<evidence type="ECO:0000259" key="8">
    <source>
        <dbReference type="PROSITE" id="PS50113"/>
    </source>
</evidence>
<gene>
    <name evidence="11" type="ORF">OLMES_2762</name>
</gene>
<dbReference type="KEGG" id="ome:OLMES_2762"/>
<dbReference type="InterPro" id="IPR035965">
    <property type="entry name" value="PAS-like_dom_sf"/>
</dbReference>
<feature type="domain" description="Response regulatory" evidence="6">
    <location>
        <begin position="12"/>
        <end position="127"/>
    </location>
</feature>
<proteinExistence type="predicted"/>
<dbReference type="SMART" id="SM00052">
    <property type="entry name" value="EAL"/>
    <property type="match status" value="1"/>
</dbReference>
<feature type="domain" description="PAS" evidence="7">
    <location>
        <begin position="261"/>
        <end position="334"/>
    </location>
</feature>
<keyword evidence="5" id="KW-0597">Phosphoprotein</keyword>
<evidence type="ECO:0000256" key="3">
    <source>
        <dbReference type="ARBA" id="ARBA00022636"/>
    </source>
</evidence>
<evidence type="ECO:0000313" key="12">
    <source>
        <dbReference type="Proteomes" id="UP000196027"/>
    </source>
</evidence>
<feature type="domain" description="PAC" evidence="8">
    <location>
        <begin position="339"/>
        <end position="391"/>
    </location>
</feature>
<accession>A0A1Y0I8I0</accession>
<dbReference type="InterPro" id="IPR035919">
    <property type="entry name" value="EAL_sf"/>
</dbReference>
<dbReference type="PROSITE" id="PS50113">
    <property type="entry name" value="PAC"/>
    <property type="match status" value="1"/>
</dbReference>
<protein>
    <recommendedName>
        <fullName evidence="2">cyclic-guanylate-specific phosphodiesterase</fullName>
        <ecNumber evidence="2">3.1.4.52</ecNumber>
    </recommendedName>
</protein>
<dbReference type="PROSITE" id="PS50110">
    <property type="entry name" value="RESPONSE_REGULATORY"/>
    <property type="match status" value="1"/>
</dbReference>
<dbReference type="GO" id="GO:0071111">
    <property type="term" value="F:cyclic-guanylate-specific phosphodiesterase activity"/>
    <property type="evidence" value="ECO:0007669"/>
    <property type="project" value="UniProtKB-EC"/>
</dbReference>
<dbReference type="SMART" id="SM00086">
    <property type="entry name" value="PAC"/>
    <property type="match status" value="1"/>
</dbReference>
<dbReference type="PROSITE" id="PS50887">
    <property type="entry name" value="GGDEF"/>
    <property type="match status" value="1"/>
</dbReference>
<dbReference type="PROSITE" id="PS50883">
    <property type="entry name" value="EAL"/>
    <property type="match status" value="1"/>
</dbReference>
<dbReference type="OrthoDB" id="9816034at2"/>
<dbReference type="SUPFAM" id="SSF55073">
    <property type="entry name" value="Nucleotide cyclase"/>
    <property type="match status" value="1"/>
</dbReference>
<dbReference type="Pfam" id="PF00989">
    <property type="entry name" value="PAS"/>
    <property type="match status" value="1"/>
</dbReference>
<feature type="domain" description="EAL" evidence="9">
    <location>
        <begin position="564"/>
        <end position="817"/>
    </location>
</feature>
<dbReference type="Gene3D" id="3.30.70.270">
    <property type="match status" value="1"/>
</dbReference>
<dbReference type="InterPro" id="IPR043128">
    <property type="entry name" value="Rev_trsase/Diguanyl_cyclase"/>
</dbReference>
<evidence type="ECO:0000256" key="5">
    <source>
        <dbReference type="PROSITE-ProRule" id="PRU00169"/>
    </source>
</evidence>
<dbReference type="CDD" id="cd00130">
    <property type="entry name" value="PAS"/>
    <property type="match status" value="1"/>
</dbReference>
<evidence type="ECO:0000256" key="4">
    <source>
        <dbReference type="ARBA" id="ARBA00051114"/>
    </source>
</evidence>
<dbReference type="EC" id="3.1.4.52" evidence="2"/>
<dbReference type="InterPro" id="IPR029787">
    <property type="entry name" value="Nucleotide_cyclase"/>
</dbReference>
<feature type="modified residue" description="4-aspartylphosphate" evidence="5">
    <location>
        <position position="60"/>
    </location>
</feature>
<dbReference type="PANTHER" id="PTHR44757:SF4">
    <property type="entry name" value="DIGUANYLATE CYCLASE DGCE-RELATED"/>
    <property type="match status" value="1"/>
</dbReference>
<dbReference type="NCBIfam" id="TIGR00254">
    <property type="entry name" value="GGDEF"/>
    <property type="match status" value="1"/>
</dbReference>
<dbReference type="GO" id="GO:0016301">
    <property type="term" value="F:kinase activity"/>
    <property type="evidence" value="ECO:0007669"/>
    <property type="project" value="UniProtKB-KW"/>
</dbReference>
<dbReference type="InterPro" id="IPR000014">
    <property type="entry name" value="PAS"/>
</dbReference>
<dbReference type="InterPro" id="IPR001610">
    <property type="entry name" value="PAC"/>
</dbReference>
<dbReference type="SUPFAM" id="SSF55785">
    <property type="entry name" value="PYP-like sensor domain (PAS domain)"/>
    <property type="match status" value="2"/>
</dbReference>
<keyword evidence="11" id="KW-0418">Kinase</keyword>
<evidence type="ECO:0000313" key="11">
    <source>
        <dbReference type="EMBL" id="ARU56812.1"/>
    </source>
</evidence>
<keyword evidence="12" id="KW-1185">Reference proteome</keyword>
<dbReference type="InterPro" id="IPR011006">
    <property type="entry name" value="CheY-like_superfamily"/>
</dbReference>
<dbReference type="GO" id="GO:0000160">
    <property type="term" value="P:phosphorelay signal transduction system"/>
    <property type="evidence" value="ECO:0007669"/>
    <property type="project" value="InterPro"/>
</dbReference>
<dbReference type="GO" id="GO:0006355">
    <property type="term" value="P:regulation of DNA-templated transcription"/>
    <property type="evidence" value="ECO:0007669"/>
    <property type="project" value="InterPro"/>
</dbReference>
<name>A0A1Y0I8I0_9GAMM</name>
<dbReference type="Gene3D" id="3.30.450.20">
    <property type="entry name" value="PAS domain"/>
    <property type="match status" value="2"/>
</dbReference>
<dbReference type="PANTHER" id="PTHR44757">
    <property type="entry name" value="DIGUANYLATE CYCLASE DGCP"/>
    <property type="match status" value="1"/>
</dbReference>
<evidence type="ECO:0000256" key="2">
    <source>
        <dbReference type="ARBA" id="ARBA00012282"/>
    </source>
</evidence>
<dbReference type="SUPFAM" id="SSF141868">
    <property type="entry name" value="EAL domain-like"/>
    <property type="match status" value="1"/>
</dbReference>
<dbReference type="RefSeq" id="WP_087461772.1">
    <property type="nucleotide sequence ID" value="NZ_CP021425.1"/>
</dbReference>
<dbReference type="Pfam" id="PF00563">
    <property type="entry name" value="EAL"/>
    <property type="match status" value="1"/>
</dbReference>
<dbReference type="SMART" id="SM00448">
    <property type="entry name" value="REC"/>
    <property type="match status" value="1"/>
</dbReference>
<dbReference type="NCBIfam" id="TIGR00229">
    <property type="entry name" value="sensory_box"/>
    <property type="match status" value="1"/>
</dbReference>
<dbReference type="SMART" id="SM00267">
    <property type="entry name" value="GGDEF"/>
    <property type="match status" value="1"/>
</dbReference>
<evidence type="ECO:0000259" key="7">
    <source>
        <dbReference type="PROSITE" id="PS50112"/>
    </source>
</evidence>
<evidence type="ECO:0000256" key="1">
    <source>
        <dbReference type="ARBA" id="ARBA00001946"/>
    </source>
</evidence>
<dbReference type="SUPFAM" id="SSF52172">
    <property type="entry name" value="CheY-like"/>
    <property type="match status" value="1"/>
</dbReference>
<dbReference type="CDD" id="cd01949">
    <property type="entry name" value="GGDEF"/>
    <property type="match status" value="1"/>
</dbReference>
<reference evidence="11 12" key="1">
    <citation type="submission" date="2017-05" db="EMBL/GenBank/DDBJ databases">
        <title>Genomic insights into alkan degradation activity of Oleiphilus messinensis.</title>
        <authorList>
            <person name="Kozyavkin S.A."/>
            <person name="Slesarev A.I."/>
            <person name="Golyshin P.N."/>
            <person name="Korzhenkov A."/>
            <person name="Golyshina O.N."/>
            <person name="Toshchakov S.V."/>
        </authorList>
    </citation>
    <scope>NUCLEOTIDE SEQUENCE [LARGE SCALE GENOMIC DNA]</scope>
    <source>
        <strain evidence="11 12">ME102</strain>
    </source>
</reference>
<comment type="cofactor">
    <cofactor evidence="1">
        <name>Mg(2+)</name>
        <dbReference type="ChEBI" id="CHEBI:18420"/>
    </cofactor>
</comment>
<dbReference type="InterPro" id="IPR001633">
    <property type="entry name" value="EAL_dom"/>
</dbReference>
<dbReference type="GO" id="GO:0071732">
    <property type="term" value="P:cellular response to nitric oxide"/>
    <property type="evidence" value="ECO:0007669"/>
    <property type="project" value="UniProtKB-ARBA"/>
</dbReference>
<dbReference type="InterPro" id="IPR013767">
    <property type="entry name" value="PAS_fold"/>
</dbReference>
<sequence>MLFDLSKIGDSEILIVDDEPANILIMETAMKDLGHITSTTNPITALELSRKIRPDLILLDLEMPEMNGLEVCRQLKENPETESCMVVFVTSHNEKELEYTSLSYGACDFITKPYDMAVCRMRMSNLLKMRQQEKLIEQSRRELDALVKQVPVFISYWDINWVNQYSNDFSGSWFNICAEDMVGIHGEELLPQDLWQKLEKYSVESFQDIAQFEIQPWIPNSRISHMQANLSITEEKGEKGYLLTLVDISSLKRAKKELFVEKERLRVMLNSIGDAVIATDTEGFVTFINPIAERMTGWRMRDAMGLHIDEVMYLQDSTTRQRSRNPVFLALEEKRVVGMAFNCQIVSQDGNIFRVEDSAAPIRSENGYIIGAIIVFHDVSEAIAMSVKMSFLANHDQLTDLPNRVLLHDRLTQALQVAELAQLKVAVLLIDIDHFKYLNDSLGHNMGDTIIKQLAAKLALVKDPAMTLARVGGDEFMLVLPKTTAEQVQSVTSKIYQVMHQPFQLADQQYSISLSIGISIYPDDAKDEDTLMRHADVAMYRAKHEGRNRFCFFSDDLEKQLLQRHKIELMLREALSREQLEVFYQPKIDLNTGKLCGAEALVRLRNHDGGLVSPIDFIPLAEETGLVVELGAQVLRQACREHKQWREHGITIPISVNIAAAQFAEEEIVESILRILKNMAISPEYLELEVTESALMQDFTKTEQILGALANAGVSIAIDDFGTGYSSLAYLKKFNVDVLKIDQSFVRDMLSNGSDLDIVKTIISLARNMNLKLVAEGIETQEQESILKQLGCGIGQGYWYSKPLPADSFLKFALSTATFA</sequence>
<dbReference type="PROSITE" id="PS50112">
    <property type="entry name" value="PAS"/>
    <property type="match status" value="1"/>
</dbReference>
<feature type="domain" description="GGDEF" evidence="10">
    <location>
        <begin position="423"/>
        <end position="555"/>
    </location>
</feature>
<dbReference type="InterPro" id="IPR001789">
    <property type="entry name" value="Sig_transdc_resp-reg_receiver"/>
</dbReference>
<dbReference type="Pfam" id="PF00990">
    <property type="entry name" value="GGDEF"/>
    <property type="match status" value="1"/>
</dbReference>
<dbReference type="FunFam" id="3.30.70.270:FF:000001">
    <property type="entry name" value="Diguanylate cyclase domain protein"/>
    <property type="match status" value="1"/>
</dbReference>
<evidence type="ECO:0000259" key="10">
    <source>
        <dbReference type="PROSITE" id="PS50887"/>
    </source>
</evidence>
<keyword evidence="11" id="KW-0808">Transferase</keyword>
<dbReference type="InterPro" id="IPR000700">
    <property type="entry name" value="PAS-assoc_C"/>
</dbReference>
<dbReference type="Pfam" id="PF00072">
    <property type="entry name" value="Response_reg"/>
    <property type="match status" value="1"/>
</dbReference>
<evidence type="ECO:0000259" key="9">
    <source>
        <dbReference type="PROSITE" id="PS50883"/>
    </source>
</evidence>
<dbReference type="SMART" id="SM00091">
    <property type="entry name" value="PAS"/>
    <property type="match status" value="2"/>
</dbReference>
<dbReference type="EMBL" id="CP021425">
    <property type="protein sequence ID" value="ARU56812.1"/>
    <property type="molecule type" value="Genomic_DNA"/>
</dbReference>
<evidence type="ECO:0000259" key="6">
    <source>
        <dbReference type="PROSITE" id="PS50110"/>
    </source>
</evidence>
<keyword evidence="3" id="KW-0973">c-di-GMP</keyword>
<dbReference type="CDD" id="cd01948">
    <property type="entry name" value="EAL"/>
    <property type="match status" value="1"/>
</dbReference>
<comment type="catalytic activity">
    <reaction evidence="4">
        <text>3',3'-c-di-GMP + H2O = 5'-phosphoguanylyl(3'-&gt;5')guanosine + H(+)</text>
        <dbReference type="Rhea" id="RHEA:24902"/>
        <dbReference type="ChEBI" id="CHEBI:15377"/>
        <dbReference type="ChEBI" id="CHEBI:15378"/>
        <dbReference type="ChEBI" id="CHEBI:58754"/>
        <dbReference type="ChEBI" id="CHEBI:58805"/>
        <dbReference type="EC" id="3.1.4.52"/>
    </reaction>
    <physiologicalReaction direction="left-to-right" evidence="4">
        <dbReference type="Rhea" id="RHEA:24903"/>
    </physiologicalReaction>
</comment>
<organism evidence="11 12">
    <name type="scientific">Oleiphilus messinensis</name>
    <dbReference type="NCBI Taxonomy" id="141451"/>
    <lineage>
        <taxon>Bacteria</taxon>
        <taxon>Pseudomonadati</taxon>
        <taxon>Pseudomonadota</taxon>
        <taxon>Gammaproteobacteria</taxon>
        <taxon>Oceanospirillales</taxon>
        <taxon>Oleiphilaceae</taxon>
        <taxon>Oleiphilus</taxon>
    </lineage>
</organism>
<dbReference type="Proteomes" id="UP000196027">
    <property type="component" value="Chromosome"/>
</dbReference>